<comment type="caution">
    <text evidence="1">The sequence shown here is derived from an EMBL/GenBank/DDBJ whole genome shotgun (WGS) entry which is preliminary data.</text>
</comment>
<gene>
    <name evidence="1" type="ORF">MPRG_22550</name>
</gene>
<evidence type="ECO:0000313" key="2">
    <source>
        <dbReference type="Proteomes" id="UP000465240"/>
    </source>
</evidence>
<name>A0ABQ1C3J0_9MYCO</name>
<evidence type="ECO:0000313" key="1">
    <source>
        <dbReference type="EMBL" id="GFG78979.1"/>
    </source>
</evidence>
<organism evidence="1 2">
    <name type="scientific">Mycobacterium paragordonae</name>
    <dbReference type="NCBI Taxonomy" id="1389713"/>
    <lineage>
        <taxon>Bacteria</taxon>
        <taxon>Bacillati</taxon>
        <taxon>Actinomycetota</taxon>
        <taxon>Actinomycetes</taxon>
        <taxon>Mycobacteriales</taxon>
        <taxon>Mycobacteriaceae</taxon>
        <taxon>Mycobacterium</taxon>
    </lineage>
</organism>
<sequence>MTLRMVDAAFVLQHPTLQGVTLPSSELAKIPGYIADASALIEGYLQRAYPDPPNNPQAVNPVPEAARTVCRRMVARVLTSTPVDASFDSYAATMGPMSHTKHVAADALGGGVWLTNQDKLILNSITTTALGVVHIPMYATSSCPPAPPNWWKLTPASGG</sequence>
<reference evidence="1 2" key="1">
    <citation type="journal article" date="2019" name="Emerg. Microbes Infect.">
        <title>Comprehensive subspecies identification of 175 nontuberculous mycobacteria species based on 7547 genomic profiles.</title>
        <authorList>
            <person name="Matsumoto Y."/>
            <person name="Kinjo T."/>
            <person name="Motooka D."/>
            <person name="Nabeya D."/>
            <person name="Jung N."/>
            <person name="Uechi K."/>
            <person name="Horii T."/>
            <person name="Iida T."/>
            <person name="Fujita J."/>
            <person name="Nakamura S."/>
        </authorList>
    </citation>
    <scope>NUCLEOTIDE SEQUENCE [LARGE SCALE GENOMIC DNA]</scope>
    <source>
        <strain evidence="1 2">JCM 18565</strain>
    </source>
</reference>
<keyword evidence="2" id="KW-1185">Reference proteome</keyword>
<proteinExistence type="predicted"/>
<accession>A0ABQ1C3J0</accession>
<dbReference type="Proteomes" id="UP000465240">
    <property type="component" value="Unassembled WGS sequence"/>
</dbReference>
<protein>
    <submittedName>
        <fullName evidence="1">Uncharacterized protein</fullName>
    </submittedName>
</protein>
<dbReference type="EMBL" id="BLKX01000001">
    <property type="protein sequence ID" value="GFG78979.1"/>
    <property type="molecule type" value="Genomic_DNA"/>
</dbReference>